<gene>
    <name evidence="2" type="ORF">WR25_09150</name>
</gene>
<organism evidence="2 3">
    <name type="scientific">Diploscapter pachys</name>
    <dbReference type="NCBI Taxonomy" id="2018661"/>
    <lineage>
        <taxon>Eukaryota</taxon>
        <taxon>Metazoa</taxon>
        <taxon>Ecdysozoa</taxon>
        <taxon>Nematoda</taxon>
        <taxon>Chromadorea</taxon>
        <taxon>Rhabditida</taxon>
        <taxon>Rhabditina</taxon>
        <taxon>Rhabditomorpha</taxon>
        <taxon>Rhabditoidea</taxon>
        <taxon>Rhabditidae</taxon>
        <taxon>Diploscapter</taxon>
    </lineage>
</organism>
<proteinExistence type="predicted"/>
<dbReference type="EMBL" id="LIAE01006717">
    <property type="protein sequence ID" value="PAV85906.1"/>
    <property type="molecule type" value="Genomic_DNA"/>
</dbReference>
<evidence type="ECO:0000313" key="2">
    <source>
        <dbReference type="EMBL" id="PAV85906.1"/>
    </source>
</evidence>
<evidence type="ECO:0000313" key="3">
    <source>
        <dbReference type="Proteomes" id="UP000218231"/>
    </source>
</evidence>
<accession>A0A2A2LI21</accession>
<reference evidence="2 3" key="1">
    <citation type="journal article" date="2017" name="Curr. Biol.">
        <title>Genome architecture and evolution of a unichromosomal asexual nematode.</title>
        <authorList>
            <person name="Fradin H."/>
            <person name="Zegar C."/>
            <person name="Gutwein M."/>
            <person name="Lucas J."/>
            <person name="Kovtun M."/>
            <person name="Corcoran D."/>
            <person name="Baugh L.R."/>
            <person name="Kiontke K."/>
            <person name="Gunsalus K."/>
            <person name="Fitch D.H."/>
            <person name="Piano F."/>
        </authorList>
    </citation>
    <scope>NUCLEOTIDE SEQUENCE [LARGE SCALE GENOMIC DNA]</scope>
    <source>
        <strain evidence="2">PF1309</strain>
    </source>
</reference>
<comment type="caution">
    <text evidence="2">The sequence shown here is derived from an EMBL/GenBank/DDBJ whole genome shotgun (WGS) entry which is preliminary data.</text>
</comment>
<evidence type="ECO:0000256" key="1">
    <source>
        <dbReference type="SAM" id="MobiDB-lite"/>
    </source>
</evidence>
<feature type="compositionally biased region" description="Low complexity" evidence="1">
    <location>
        <begin position="32"/>
        <end position="50"/>
    </location>
</feature>
<name>A0A2A2LI21_9BILA</name>
<keyword evidence="3" id="KW-1185">Reference proteome</keyword>
<feature type="compositionally biased region" description="Polar residues" evidence="1">
    <location>
        <begin position="79"/>
        <end position="90"/>
    </location>
</feature>
<feature type="compositionally biased region" description="Polar residues" evidence="1">
    <location>
        <begin position="53"/>
        <end position="63"/>
    </location>
</feature>
<protein>
    <submittedName>
        <fullName evidence="2">Uncharacterized protein</fullName>
    </submittedName>
</protein>
<feature type="region of interest" description="Disordered" evidence="1">
    <location>
        <begin position="79"/>
        <end position="163"/>
    </location>
</feature>
<feature type="region of interest" description="Disordered" evidence="1">
    <location>
        <begin position="30"/>
        <end position="64"/>
    </location>
</feature>
<sequence>MQPRNLAAPSSAVCQQAAESFYQSAITPAANFQQSPQPSFSSSSRPSIRRATPTCSPSLSLSNDHPLLGLQMHNLLALQQQQRRFVQPSSNNPPPHQLTDPALFEKQLMFGGPNRTMPNNPPQSRPMSHSQSPVAYHAPQRLPLHQRQYDLQVGMKGASKSNH</sequence>
<dbReference type="Proteomes" id="UP000218231">
    <property type="component" value="Unassembled WGS sequence"/>
</dbReference>
<dbReference type="AlphaFoldDB" id="A0A2A2LI21"/>